<evidence type="ECO:0000313" key="3">
    <source>
        <dbReference type="Proteomes" id="UP001159428"/>
    </source>
</evidence>
<proteinExistence type="predicted"/>
<protein>
    <submittedName>
        <fullName evidence="2">Uncharacterized protein</fullName>
    </submittedName>
</protein>
<evidence type="ECO:0000256" key="1">
    <source>
        <dbReference type="SAM" id="MobiDB-lite"/>
    </source>
</evidence>
<reference evidence="2 3" key="1">
    <citation type="submission" date="2022-05" db="EMBL/GenBank/DDBJ databases">
        <authorList>
            <consortium name="Genoscope - CEA"/>
            <person name="William W."/>
        </authorList>
    </citation>
    <scope>NUCLEOTIDE SEQUENCE [LARGE SCALE GENOMIC DNA]</scope>
</reference>
<keyword evidence="3" id="KW-1185">Reference proteome</keyword>
<name>A0AAU9VRW4_9CNID</name>
<dbReference type="Proteomes" id="UP001159428">
    <property type="component" value="Unassembled WGS sequence"/>
</dbReference>
<dbReference type="EMBL" id="CALNXJ010000002">
    <property type="protein sequence ID" value="CAH3034391.1"/>
    <property type="molecule type" value="Genomic_DNA"/>
</dbReference>
<dbReference type="AlphaFoldDB" id="A0AAU9VRW4"/>
<organism evidence="2 3">
    <name type="scientific">Pocillopora meandrina</name>
    <dbReference type="NCBI Taxonomy" id="46732"/>
    <lineage>
        <taxon>Eukaryota</taxon>
        <taxon>Metazoa</taxon>
        <taxon>Cnidaria</taxon>
        <taxon>Anthozoa</taxon>
        <taxon>Hexacorallia</taxon>
        <taxon>Scleractinia</taxon>
        <taxon>Astrocoeniina</taxon>
        <taxon>Pocilloporidae</taxon>
        <taxon>Pocillopora</taxon>
    </lineage>
</organism>
<sequence length="145" mass="16171">MMETLQDTLSAMEDNVSLRKNKIEQRLDSLEKVFSDPGVNCGPLPQTGNLQTIDHEALAFLSDDPMEVFEPVPSTPPAPTTPQTPALQPSTLEDDIVGEDVIRSLVTPSKSKGVRDVLEKEKEKHRCALKLLPFFFFGRAEQQQH</sequence>
<accession>A0AAU9VRW4</accession>
<evidence type="ECO:0000313" key="2">
    <source>
        <dbReference type="EMBL" id="CAH3034391.1"/>
    </source>
</evidence>
<comment type="caution">
    <text evidence="2">The sequence shown here is derived from an EMBL/GenBank/DDBJ whole genome shotgun (WGS) entry which is preliminary data.</text>
</comment>
<feature type="compositionally biased region" description="Pro residues" evidence="1">
    <location>
        <begin position="73"/>
        <end position="82"/>
    </location>
</feature>
<feature type="region of interest" description="Disordered" evidence="1">
    <location>
        <begin position="67"/>
        <end position="94"/>
    </location>
</feature>
<gene>
    <name evidence="2" type="ORF">PMEA_00010660</name>
</gene>